<dbReference type="AlphaFoldDB" id="A0A179SB51"/>
<dbReference type="RefSeq" id="WP_048432800.1">
    <property type="nucleotide sequence ID" value="NZ_LWHQ01000027.1"/>
</dbReference>
<reference evidence="1 2" key="1">
    <citation type="submission" date="2016-04" db="EMBL/GenBank/DDBJ databases">
        <authorList>
            <person name="Evans L.H."/>
            <person name="Alamgir A."/>
            <person name="Owens N."/>
            <person name="Weber N.D."/>
            <person name="Virtaneva K."/>
            <person name="Barbian K."/>
            <person name="Babar A."/>
            <person name="Rosenke K."/>
        </authorList>
    </citation>
    <scope>NUCLEOTIDE SEQUENCE [LARGE SCALE GENOMIC DNA]</scope>
    <source>
        <strain evidence="1 2">PMB02</strain>
    </source>
</reference>
<dbReference type="EMBL" id="LWHQ01000027">
    <property type="protein sequence ID" value="OAS24116.1"/>
    <property type="molecule type" value="Genomic_DNA"/>
</dbReference>
<dbReference type="InterPro" id="IPR009241">
    <property type="entry name" value="HigB-like"/>
</dbReference>
<proteinExistence type="predicted"/>
<dbReference type="STRING" id="427683.A5481_15245"/>
<evidence type="ECO:0000313" key="1">
    <source>
        <dbReference type="EMBL" id="OAS24116.1"/>
    </source>
</evidence>
<gene>
    <name evidence="1" type="ORF">A5481_15245</name>
</gene>
<organism evidence="1 2">
    <name type="scientific">Methylobacterium platani</name>
    <dbReference type="NCBI Taxonomy" id="427683"/>
    <lineage>
        <taxon>Bacteria</taxon>
        <taxon>Pseudomonadati</taxon>
        <taxon>Pseudomonadota</taxon>
        <taxon>Alphaproteobacteria</taxon>
        <taxon>Hyphomicrobiales</taxon>
        <taxon>Methylobacteriaceae</taxon>
        <taxon>Methylobacterium</taxon>
    </lineage>
</organism>
<name>A0A179SB51_9HYPH</name>
<dbReference type="Pfam" id="PF05973">
    <property type="entry name" value="Gp49"/>
    <property type="match status" value="1"/>
</dbReference>
<evidence type="ECO:0000313" key="2">
    <source>
        <dbReference type="Proteomes" id="UP000078316"/>
    </source>
</evidence>
<accession>A0A179SB51</accession>
<comment type="caution">
    <text evidence="1">The sequence shown here is derived from an EMBL/GenBank/DDBJ whole genome shotgun (WGS) entry which is preliminary data.</text>
</comment>
<protein>
    <submittedName>
        <fullName evidence="1">Addiction module toxin RelE</fullName>
    </submittedName>
</protein>
<sequence length="123" mass="13762">MPPLQSRKPCYFLGSSRKDLLDFPSEVRADIGYALDLVQRGDEPLSAKALKGFGGRGVLEIVESDDHGTYRAVYTVRFAEAVYVLHCFQKKSTKGIATRQHDIDLIRARLRAAEADYAERTGE</sequence>
<dbReference type="Proteomes" id="UP000078316">
    <property type="component" value="Unassembled WGS sequence"/>
</dbReference>
<dbReference type="OrthoDB" id="9797093at2"/>